<dbReference type="AlphaFoldDB" id="V8NDD8"/>
<feature type="non-terminal residue" evidence="2">
    <location>
        <position position="129"/>
    </location>
</feature>
<evidence type="ECO:0000313" key="2">
    <source>
        <dbReference type="EMBL" id="ETE60294.1"/>
    </source>
</evidence>
<comment type="caution">
    <text evidence="2">The sequence shown here is derived from an EMBL/GenBank/DDBJ whole genome shotgun (WGS) entry which is preliminary data.</text>
</comment>
<keyword evidence="2" id="KW-0808">Transferase</keyword>
<dbReference type="OrthoDB" id="1923006at2759"/>
<sequence>CKAVIDHFGQRINASYFVVEDSYLSEKICKNISYRFPGLLKNWSEKKICVDQFPLASSAYLLVCDLYIFSISTLCFVKMDLDLSSLDSLLVNKEAISILTIPPQEKGQPAVCLVELCSSAMICMKNTCE</sequence>
<gene>
    <name evidence="2" type="primary">CHML</name>
    <name evidence="2" type="ORF">L345_13965</name>
</gene>
<name>V8NDD8_OPHHA</name>
<reference evidence="2 3" key="1">
    <citation type="journal article" date="2013" name="Proc. Natl. Acad. Sci. U.S.A.">
        <title>The king cobra genome reveals dynamic gene evolution and adaptation in the snake venom system.</title>
        <authorList>
            <person name="Vonk F.J."/>
            <person name="Casewell N.R."/>
            <person name="Henkel C.V."/>
            <person name="Heimberg A.M."/>
            <person name="Jansen H.J."/>
            <person name="McCleary R.J."/>
            <person name="Kerkkamp H.M."/>
            <person name="Vos R.A."/>
            <person name="Guerreiro I."/>
            <person name="Calvete J.J."/>
            <person name="Wuster W."/>
            <person name="Woods A.E."/>
            <person name="Logan J.M."/>
            <person name="Harrison R.A."/>
            <person name="Castoe T.A."/>
            <person name="de Koning A.P."/>
            <person name="Pollock D.D."/>
            <person name="Yandell M."/>
            <person name="Calderon D."/>
            <person name="Renjifo C."/>
            <person name="Currier R.B."/>
            <person name="Salgado D."/>
            <person name="Pla D."/>
            <person name="Sanz L."/>
            <person name="Hyder A.S."/>
            <person name="Ribeiro J.M."/>
            <person name="Arntzen J.W."/>
            <person name="van den Thillart G.E."/>
            <person name="Boetzer M."/>
            <person name="Pirovano W."/>
            <person name="Dirks R.P."/>
            <person name="Spaink H.P."/>
            <person name="Duboule D."/>
            <person name="McGlinn E."/>
            <person name="Kini R.M."/>
            <person name="Richardson M.K."/>
        </authorList>
    </citation>
    <scope>NUCLEOTIDE SEQUENCE</scope>
    <source>
        <tissue evidence="2">Blood</tissue>
    </source>
</reference>
<organism evidence="2 3">
    <name type="scientific">Ophiophagus hannah</name>
    <name type="common">King cobra</name>
    <name type="synonym">Naja hannah</name>
    <dbReference type="NCBI Taxonomy" id="8665"/>
    <lineage>
        <taxon>Eukaryota</taxon>
        <taxon>Metazoa</taxon>
        <taxon>Chordata</taxon>
        <taxon>Craniata</taxon>
        <taxon>Vertebrata</taxon>
        <taxon>Euteleostomi</taxon>
        <taxon>Lepidosauria</taxon>
        <taxon>Squamata</taxon>
        <taxon>Bifurcata</taxon>
        <taxon>Unidentata</taxon>
        <taxon>Episquamata</taxon>
        <taxon>Toxicofera</taxon>
        <taxon>Serpentes</taxon>
        <taxon>Colubroidea</taxon>
        <taxon>Elapidae</taxon>
        <taxon>Elapinae</taxon>
        <taxon>Ophiophagus</taxon>
    </lineage>
</organism>
<dbReference type="Pfam" id="PF22603">
    <property type="entry name" value="RAE1_2_domI_C"/>
    <property type="match status" value="1"/>
</dbReference>
<dbReference type="Proteomes" id="UP000018936">
    <property type="component" value="Unassembled WGS sequence"/>
</dbReference>
<protein>
    <submittedName>
        <fullName evidence="2">Rab proteins geranylgeranyltransferase component A 2</fullName>
    </submittedName>
</protein>
<dbReference type="EMBL" id="AZIM01004797">
    <property type="protein sequence ID" value="ETE60294.1"/>
    <property type="molecule type" value="Genomic_DNA"/>
</dbReference>
<evidence type="ECO:0000259" key="1">
    <source>
        <dbReference type="Pfam" id="PF22603"/>
    </source>
</evidence>
<dbReference type="SUPFAM" id="SSF54373">
    <property type="entry name" value="FAD-linked reductases, C-terminal domain"/>
    <property type="match status" value="1"/>
</dbReference>
<evidence type="ECO:0000313" key="3">
    <source>
        <dbReference type="Proteomes" id="UP000018936"/>
    </source>
</evidence>
<accession>V8NDD8</accession>
<proteinExistence type="predicted"/>
<dbReference type="GO" id="GO:0016740">
    <property type="term" value="F:transferase activity"/>
    <property type="evidence" value="ECO:0007669"/>
    <property type="project" value="UniProtKB-KW"/>
</dbReference>
<feature type="domain" description="RAE1/2" evidence="1">
    <location>
        <begin position="92"/>
        <end position="127"/>
    </location>
</feature>
<dbReference type="InterPro" id="IPR054420">
    <property type="entry name" value="RAE1_2_domI_C"/>
</dbReference>
<keyword evidence="3" id="KW-1185">Reference proteome</keyword>
<feature type="non-terminal residue" evidence="2">
    <location>
        <position position="1"/>
    </location>
</feature>
<dbReference type="Gene3D" id="3.30.519.10">
    <property type="entry name" value="Guanine Nucleotide Dissociation Inhibitor, domain 2"/>
    <property type="match status" value="1"/>
</dbReference>